<dbReference type="RefSeq" id="WP_140595031.1">
    <property type="nucleotide sequence ID" value="NZ_VFWZ01000005.1"/>
</dbReference>
<keyword evidence="1" id="KW-1133">Transmembrane helix</keyword>
<sequence length="185" mass="21290">MPKLLKRIIIIIIGLIVIGFTGTFILKQLTKRHSPEETITHTSNEATFSVFYNRPYKKGREIFGKLVPYNKVWRTGANEATTFTTNKDLLIDGTKLKAGTYTLWTIPNPNSWKVIFNSKTYGWGVNMDGSPKKDDQYDVLTIEVPTMPLLNEKEQFSIYFENAKDFTIMYLSWDRTAIAIPIKIQ</sequence>
<keyword evidence="3" id="KW-1185">Reference proteome</keyword>
<comment type="caution">
    <text evidence="2">The sequence shown here is derived from an EMBL/GenBank/DDBJ whole genome shotgun (WGS) entry which is preliminary data.</text>
</comment>
<evidence type="ECO:0000313" key="2">
    <source>
        <dbReference type="EMBL" id="TPN84696.1"/>
    </source>
</evidence>
<dbReference type="EMBL" id="VFWZ01000005">
    <property type="protein sequence ID" value="TPN84696.1"/>
    <property type="molecule type" value="Genomic_DNA"/>
</dbReference>
<evidence type="ECO:0000313" key="3">
    <source>
        <dbReference type="Proteomes" id="UP000315540"/>
    </source>
</evidence>
<dbReference type="Proteomes" id="UP000315540">
    <property type="component" value="Unassembled WGS sequence"/>
</dbReference>
<dbReference type="Pfam" id="PF11138">
    <property type="entry name" value="DUF2911"/>
    <property type="match status" value="1"/>
</dbReference>
<dbReference type="AlphaFoldDB" id="A0A504J1G0"/>
<keyword evidence="1" id="KW-0812">Transmembrane</keyword>
<reference evidence="2 3" key="1">
    <citation type="submission" date="2019-06" db="EMBL/GenBank/DDBJ databases">
        <authorList>
            <person name="Meng X."/>
        </authorList>
    </citation>
    <scope>NUCLEOTIDE SEQUENCE [LARGE SCALE GENOMIC DNA]</scope>
    <source>
        <strain evidence="2 3">M625</strain>
    </source>
</reference>
<dbReference type="InterPro" id="IPR021314">
    <property type="entry name" value="DUF2911"/>
</dbReference>
<gene>
    <name evidence="2" type="ORF">FHK87_17365</name>
</gene>
<feature type="transmembrane region" description="Helical" evidence="1">
    <location>
        <begin position="7"/>
        <end position="26"/>
    </location>
</feature>
<accession>A0A504J1G0</accession>
<keyword evidence="1" id="KW-0472">Membrane</keyword>
<name>A0A504J1G0_9FLAO</name>
<dbReference type="OrthoDB" id="187854at2"/>
<proteinExistence type="predicted"/>
<protein>
    <submittedName>
        <fullName evidence="2">DUF2911 domain-containing protein</fullName>
    </submittedName>
</protein>
<evidence type="ECO:0000256" key="1">
    <source>
        <dbReference type="SAM" id="Phobius"/>
    </source>
</evidence>
<organism evidence="2 3">
    <name type="scientific">Aquimarina algicola</name>
    <dbReference type="NCBI Taxonomy" id="2589995"/>
    <lineage>
        <taxon>Bacteria</taxon>
        <taxon>Pseudomonadati</taxon>
        <taxon>Bacteroidota</taxon>
        <taxon>Flavobacteriia</taxon>
        <taxon>Flavobacteriales</taxon>
        <taxon>Flavobacteriaceae</taxon>
        <taxon>Aquimarina</taxon>
    </lineage>
</organism>